<keyword evidence="1" id="KW-0347">Helicase</keyword>
<comment type="cofactor">
    <cofactor evidence="1">
        <name>Mg(2+)</name>
        <dbReference type="ChEBI" id="CHEBI:18420"/>
    </cofactor>
</comment>
<keyword evidence="1" id="KW-0227">DNA damage</keyword>
<protein>
    <recommendedName>
        <fullName evidence="1">ATP-dependent DNA helicase</fullName>
        <ecNumber evidence="1">5.6.2.3</ecNumber>
    </recommendedName>
</protein>
<dbReference type="GO" id="GO:0000723">
    <property type="term" value="P:telomere maintenance"/>
    <property type="evidence" value="ECO:0007669"/>
    <property type="project" value="InterPro"/>
</dbReference>
<dbReference type="SUPFAM" id="SSF52540">
    <property type="entry name" value="P-loop containing nucleoside triphosphate hydrolases"/>
    <property type="match status" value="1"/>
</dbReference>
<comment type="caution">
    <text evidence="3">The sequence shown here is derived from an EMBL/GenBank/DDBJ whole genome shotgun (WGS) entry which is preliminary data.</text>
</comment>
<sequence length="126" mass="14187">IQQIIEQFTLNTEQAHAFRLVAEHSLNPTWEPLRMFLGGAGGTGKSWVIEAHTAWFNDQNQSCRFRLCAYTGVAARNINGMTLHSALYLGQLKKMTGANGSRSQKDLIDYWFGVDYLFIDEVSMIG</sequence>
<keyword evidence="1" id="KW-0378">Hydrolase</keyword>
<evidence type="ECO:0000313" key="3">
    <source>
        <dbReference type="EMBL" id="KAF9516213.1"/>
    </source>
</evidence>
<gene>
    <name evidence="3" type="ORF">BS47DRAFT_1262559</name>
</gene>
<organism evidence="3 4">
    <name type="scientific">Hydnum rufescens UP504</name>
    <dbReference type="NCBI Taxonomy" id="1448309"/>
    <lineage>
        <taxon>Eukaryota</taxon>
        <taxon>Fungi</taxon>
        <taxon>Dikarya</taxon>
        <taxon>Basidiomycota</taxon>
        <taxon>Agaricomycotina</taxon>
        <taxon>Agaricomycetes</taxon>
        <taxon>Cantharellales</taxon>
        <taxon>Hydnaceae</taxon>
        <taxon>Hydnum</taxon>
    </lineage>
</organism>
<dbReference type="Proteomes" id="UP000886523">
    <property type="component" value="Unassembled WGS sequence"/>
</dbReference>
<dbReference type="Gene3D" id="3.40.50.300">
    <property type="entry name" value="P-loop containing nucleotide triphosphate hydrolases"/>
    <property type="match status" value="1"/>
</dbReference>
<dbReference type="EMBL" id="MU128942">
    <property type="protein sequence ID" value="KAF9516213.1"/>
    <property type="molecule type" value="Genomic_DNA"/>
</dbReference>
<accession>A0A9P6B1Z0</accession>
<dbReference type="GO" id="GO:0006281">
    <property type="term" value="P:DNA repair"/>
    <property type="evidence" value="ECO:0007669"/>
    <property type="project" value="UniProtKB-KW"/>
</dbReference>
<comment type="catalytic activity">
    <reaction evidence="1">
        <text>ATP + H2O = ADP + phosphate + H(+)</text>
        <dbReference type="Rhea" id="RHEA:13065"/>
        <dbReference type="ChEBI" id="CHEBI:15377"/>
        <dbReference type="ChEBI" id="CHEBI:15378"/>
        <dbReference type="ChEBI" id="CHEBI:30616"/>
        <dbReference type="ChEBI" id="CHEBI:43474"/>
        <dbReference type="ChEBI" id="CHEBI:456216"/>
        <dbReference type="EC" id="5.6.2.3"/>
    </reaction>
</comment>
<dbReference type="GO" id="GO:0006310">
    <property type="term" value="P:DNA recombination"/>
    <property type="evidence" value="ECO:0007669"/>
    <property type="project" value="UniProtKB-KW"/>
</dbReference>
<dbReference type="InterPro" id="IPR027417">
    <property type="entry name" value="P-loop_NTPase"/>
</dbReference>
<comment type="similarity">
    <text evidence="1">Belongs to the helicase family.</text>
</comment>
<dbReference type="GO" id="GO:0016787">
    <property type="term" value="F:hydrolase activity"/>
    <property type="evidence" value="ECO:0007669"/>
    <property type="project" value="UniProtKB-KW"/>
</dbReference>
<keyword evidence="1" id="KW-0234">DNA repair</keyword>
<feature type="non-terminal residue" evidence="3">
    <location>
        <position position="126"/>
    </location>
</feature>
<dbReference type="EC" id="5.6.2.3" evidence="1"/>
<keyword evidence="1" id="KW-0547">Nucleotide-binding</keyword>
<feature type="non-terminal residue" evidence="3">
    <location>
        <position position="1"/>
    </location>
</feature>
<dbReference type="GO" id="GO:0005524">
    <property type="term" value="F:ATP binding"/>
    <property type="evidence" value="ECO:0007669"/>
    <property type="project" value="UniProtKB-KW"/>
</dbReference>
<name>A0A9P6B1Z0_9AGAM</name>
<dbReference type="GO" id="GO:0043139">
    <property type="term" value="F:5'-3' DNA helicase activity"/>
    <property type="evidence" value="ECO:0007669"/>
    <property type="project" value="UniProtKB-EC"/>
</dbReference>
<dbReference type="InterPro" id="IPR010285">
    <property type="entry name" value="DNA_helicase_pif1-like_DEAD"/>
</dbReference>
<proteinExistence type="inferred from homology"/>
<dbReference type="AlphaFoldDB" id="A0A9P6B1Z0"/>
<dbReference type="InterPro" id="IPR051055">
    <property type="entry name" value="PIF1_helicase"/>
</dbReference>
<reference evidence="3" key="1">
    <citation type="journal article" date="2020" name="Nat. Commun.">
        <title>Large-scale genome sequencing of mycorrhizal fungi provides insights into the early evolution of symbiotic traits.</title>
        <authorList>
            <person name="Miyauchi S."/>
            <person name="Kiss E."/>
            <person name="Kuo A."/>
            <person name="Drula E."/>
            <person name="Kohler A."/>
            <person name="Sanchez-Garcia M."/>
            <person name="Morin E."/>
            <person name="Andreopoulos B."/>
            <person name="Barry K.W."/>
            <person name="Bonito G."/>
            <person name="Buee M."/>
            <person name="Carver A."/>
            <person name="Chen C."/>
            <person name="Cichocki N."/>
            <person name="Clum A."/>
            <person name="Culley D."/>
            <person name="Crous P.W."/>
            <person name="Fauchery L."/>
            <person name="Girlanda M."/>
            <person name="Hayes R.D."/>
            <person name="Keri Z."/>
            <person name="LaButti K."/>
            <person name="Lipzen A."/>
            <person name="Lombard V."/>
            <person name="Magnuson J."/>
            <person name="Maillard F."/>
            <person name="Murat C."/>
            <person name="Nolan M."/>
            <person name="Ohm R.A."/>
            <person name="Pangilinan J."/>
            <person name="Pereira M.F."/>
            <person name="Perotto S."/>
            <person name="Peter M."/>
            <person name="Pfister S."/>
            <person name="Riley R."/>
            <person name="Sitrit Y."/>
            <person name="Stielow J.B."/>
            <person name="Szollosi G."/>
            <person name="Zifcakova L."/>
            <person name="Stursova M."/>
            <person name="Spatafora J.W."/>
            <person name="Tedersoo L."/>
            <person name="Vaario L.M."/>
            <person name="Yamada A."/>
            <person name="Yan M."/>
            <person name="Wang P."/>
            <person name="Xu J."/>
            <person name="Bruns T."/>
            <person name="Baldrian P."/>
            <person name="Vilgalys R."/>
            <person name="Dunand C."/>
            <person name="Henrissat B."/>
            <person name="Grigoriev I.V."/>
            <person name="Hibbett D."/>
            <person name="Nagy L.G."/>
            <person name="Martin F.M."/>
        </authorList>
    </citation>
    <scope>NUCLEOTIDE SEQUENCE</scope>
    <source>
        <strain evidence="3">UP504</strain>
    </source>
</reference>
<keyword evidence="1" id="KW-0067">ATP-binding</keyword>
<dbReference type="Pfam" id="PF05970">
    <property type="entry name" value="PIF1"/>
    <property type="match status" value="1"/>
</dbReference>
<evidence type="ECO:0000313" key="4">
    <source>
        <dbReference type="Proteomes" id="UP000886523"/>
    </source>
</evidence>
<keyword evidence="4" id="KW-1185">Reference proteome</keyword>
<evidence type="ECO:0000256" key="1">
    <source>
        <dbReference type="RuleBase" id="RU363044"/>
    </source>
</evidence>
<evidence type="ECO:0000259" key="2">
    <source>
        <dbReference type="Pfam" id="PF05970"/>
    </source>
</evidence>
<feature type="domain" description="DNA helicase Pif1-like DEAD-box helicase" evidence="2">
    <location>
        <begin position="10"/>
        <end position="125"/>
    </location>
</feature>
<keyword evidence="1" id="KW-0233">DNA recombination</keyword>
<dbReference type="PANTHER" id="PTHR47642">
    <property type="entry name" value="ATP-DEPENDENT DNA HELICASE"/>
    <property type="match status" value="1"/>
</dbReference>
<dbReference type="OrthoDB" id="432234at2759"/>